<evidence type="ECO:0000256" key="1">
    <source>
        <dbReference type="SAM" id="MobiDB-lite"/>
    </source>
</evidence>
<evidence type="ECO:0000313" key="2">
    <source>
        <dbReference type="EMBL" id="RPJ67355.1"/>
    </source>
</evidence>
<feature type="region of interest" description="Disordered" evidence="1">
    <location>
        <begin position="244"/>
        <end position="273"/>
    </location>
</feature>
<dbReference type="Gene3D" id="1.10.287.1490">
    <property type="match status" value="1"/>
</dbReference>
<feature type="region of interest" description="Disordered" evidence="1">
    <location>
        <begin position="177"/>
        <end position="199"/>
    </location>
</feature>
<comment type="caution">
    <text evidence="2">The sequence shown here is derived from an EMBL/GenBank/DDBJ whole genome shotgun (WGS) entry which is preliminary data.</text>
</comment>
<evidence type="ECO:0000313" key="3">
    <source>
        <dbReference type="Proteomes" id="UP000275281"/>
    </source>
</evidence>
<name>A0A3N5YD31_9ALTE</name>
<sequence>MSKIPASIIQALESAWQEAVADIDEKDTVKYKEQLEKAKVLLRDRSVKIAQLEMALSASANESQRDLANSKQHVEGLSQALTNKQSTIEELKAVIDALGEENRALEERLENVTQTKDLEDALAEAQKDATTKIADYQAQLTALEADIARINEQNETLSSELEKEQESGNKANKALEDLTSQNESLRSELDVLTSSSSEQEEIKKEHAALLEEKATLMTELDSRGALLASLQIETRRLSEHLQRKQEENDALQRGNSMLQSRSNSVSEKYDSMADKLKQSEAKINDQSKHIEILERQLRLAEQKIDHLETQQTKTAS</sequence>
<dbReference type="AlphaFoldDB" id="A0A3N5YD31"/>
<feature type="compositionally biased region" description="Polar residues" evidence="1">
    <location>
        <begin position="253"/>
        <end position="266"/>
    </location>
</feature>
<dbReference type="RefSeq" id="WP_124027256.1">
    <property type="nucleotide sequence ID" value="NZ_JBHRSN010000015.1"/>
</dbReference>
<keyword evidence="3" id="KW-1185">Reference proteome</keyword>
<dbReference type="EMBL" id="RPOK01000002">
    <property type="protein sequence ID" value="RPJ67355.1"/>
    <property type="molecule type" value="Genomic_DNA"/>
</dbReference>
<gene>
    <name evidence="2" type="ORF">DRW07_07450</name>
</gene>
<dbReference type="Proteomes" id="UP000275281">
    <property type="component" value="Unassembled WGS sequence"/>
</dbReference>
<protein>
    <submittedName>
        <fullName evidence="2">Uncharacterized protein</fullName>
    </submittedName>
</protein>
<organism evidence="2 3">
    <name type="scientific">Alteromonas sediminis</name>
    <dbReference type="NCBI Taxonomy" id="2259342"/>
    <lineage>
        <taxon>Bacteria</taxon>
        <taxon>Pseudomonadati</taxon>
        <taxon>Pseudomonadota</taxon>
        <taxon>Gammaproteobacteria</taxon>
        <taxon>Alteromonadales</taxon>
        <taxon>Alteromonadaceae</taxon>
        <taxon>Alteromonas/Salinimonas group</taxon>
        <taxon>Alteromonas</taxon>
    </lineage>
</organism>
<reference evidence="2 3" key="1">
    <citation type="submission" date="2018-11" db="EMBL/GenBank/DDBJ databases">
        <authorList>
            <person name="Ye M.-Q."/>
            <person name="Du Z.-J."/>
        </authorList>
    </citation>
    <scope>NUCLEOTIDE SEQUENCE [LARGE SCALE GENOMIC DNA]</scope>
    <source>
        <strain evidence="2 3">U0105</strain>
    </source>
</reference>
<proteinExistence type="predicted"/>
<accession>A0A3N5YD31</accession>